<dbReference type="ESTHER" id="rhopb-q210z9">
    <property type="family name" value="NLS3-Tex30"/>
</dbReference>
<gene>
    <name evidence="2" type="ordered locus">RPC_3497</name>
</gene>
<evidence type="ECO:0000259" key="1">
    <source>
        <dbReference type="Pfam" id="PF20408"/>
    </source>
</evidence>
<dbReference type="OrthoDB" id="652634at2"/>
<dbReference type="STRING" id="316056.RPC_3497"/>
<accession>Q210Z9</accession>
<dbReference type="KEGG" id="rpc:RPC_3497"/>
<dbReference type="InterPro" id="IPR046879">
    <property type="entry name" value="KANL3/Tex30_Abhydrolase"/>
</dbReference>
<dbReference type="InterPro" id="IPR026555">
    <property type="entry name" value="NSL3/Tex30"/>
</dbReference>
<dbReference type="eggNOG" id="COG3571">
    <property type="taxonomic scope" value="Bacteria"/>
</dbReference>
<evidence type="ECO:0000313" key="2">
    <source>
        <dbReference type="EMBL" id="ABD89037.1"/>
    </source>
</evidence>
<sequence length="233" mass="24725">MTAPRATAVTIGGETPLSALLLKPAKARACYVFAHGAGAGMSHIFMEQVATGLYARGIATLRYQFPFMEKGSKRPDSPAVAQTAVRAAVAEAARRCRGCPLIAGGKSFGGRMTSQAQALLPLEAVQGLAFLGFPLHPSGKPSVTRAEHLAEIEIPMLFIQGTRDKLAEPGLLGPVVQGLASIATLHWIEQADHGFHVPARFGRSDGEVMTELLDGFANWLESRAKSRAVLVRA</sequence>
<protein>
    <recommendedName>
        <fullName evidence="1">KANL3/Tex30 alpha/beta hydrolase-like domain-containing protein</fullName>
    </recommendedName>
</protein>
<reference evidence="2" key="1">
    <citation type="submission" date="2006-03" db="EMBL/GenBank/DDBJ databases">
        <title>Complete sequence of Rhodopseudomonas palustris BisB18.</title>
        <authorList>
            <consortium name="US DOE Joint Genome Institute"/>
            <person name="Copeland A."/>
            <person name="Lucas S."/>
            <person name="Lapidus A."/>
            <person name="Barry K."/>
            <person name="Detter J.C."/>
            <person name="Glavina del Rio T."/>
            <person name="Hammon N."/>
            <person name="Israni S."/>
            <person name="Dalin E."/>
            <person name="Tice H."/>
            <person name="Pitluck S."/>
            <person name="Chain P."/>
            <person name="Malfatti S."/>
            <person name="Shin M."/>
            <person name="Vergez L."/>
            <person name="Schmutz J."/>
            <person name="Larimer F."/>
            <person name="Land M."/>
            <person name="Hauser L."/>
            <person name="Pelletier D.A."/>
            <person name="Kyrpides N."/>
            <person name="Anderson I."/>
            <person name="Oda Y."/>
            <person name="Harwood C.S."/>
            <person name="Richardson P."/>
        </authorList>
    </citation>
    <scope>NUCLEOTIDE SEQUENCE [LARGE SCALE GENOMIC DNA]</scope>
    <source>
        <strain evidence="2">BisB18</strain>
    </source>
</reference>
<dbReference type="PANTHER" id="PTHR13136:SF11">
    <property type="entry name" value="TESTIS-EXPRESSED PROTEIN 30"/>
    <property type="match status" value="1"/>
</dbReference>
<name>Q210Z9_RHOPB</name>
<dbReference type="EMBL" id="CP000301">
    <property type="protein sequence ID" value="ABD89037.1"/>
    <property type="molecule type" value="Genomic_DNA"/>
</dbReference>
<dbReference type="AlphaFoldDB" id="Q210Z9"/>
<proteinExistence type="predicted"/>
<dbReference type="RefSeq" id="WP_011473924.1">
    <property type="nucleotide sequence ID" value="NC_007925.1"/>
</dbReference>
<dbReference type="InterPro" id="IPR029058">
    <property type="entry name" value="AB_hydrolase_fold"/>
</dbReference>
<dbReference type="Pfam" id="PF20408">
    <property type="entry name" value="Abhydrolase_11"/>
    <property type="match status" value="1"/>
</dbReference>
<dbReference type="SUPFAM" id="SSF53474">
    <property type="entry name" value="alpha/beta-Hydrolases"/>
    <property type="match status" value="1"/>
</dbReference>
<dbReference type="PANTHER" id="PTHR13136">
    <property type="entry name" value="TESTIS DEVELOPMENT PROTEIN PRTD"/>
    <property type="match status" value="1"/>
</dbReference>
<dbReference type="Gene3D" id="3.40.50.1820">
    <property type="entry name" value="alpha/beta hydrolase"/>
    <property type="match status" value="1"/>
</dbReference>
<feature type="domain" description="KANL3/Tex30 alpha/beta hydrolase-like" evidence="1">
    <location>
        <begin position="28"/>
        <end position="220"/>
    </location>
</feature>
<organism evidence="2">
    <name type="scientific">Rhodopseudomonas palustris (strain BisB18)</name>
    <dbReference type="NCBI Taxonomy" id="316056"/>
    <lineage>
        <taxon>Bacteria</taxon>
        <taxon>Pseudomonadati</taxon>
        <taxon>Pseudomonadota</taxon>
        <taxon>Alphaproteobacteria</taxon>
        <taxon>Hyphomicrobiales</taxon>
        <taxon>Nitrobacteraceae</taxon>
        <taxon>Rhodopseudomonas</taxon>
    </lineage>
</organism>
<dbReference type="HOGENOM" id="CLU_072792_1_1_5"/>